<sequence>MDSLTNPWRVHCQAGEWWFISDWDCYARARNVPVDPDWSSRGVAPGEDSRAFEIRCYPPQENEEEEAFFIDAFGLWANSQMIAGPENPPGYNGTPSVIPGLWADAVNALGMRGPEIRTAPPVEGSALVNLPVWLWTDTGGNIWPDEPLHEVAAAPEVGQQVDAFAEPLRIEWDMGDGQTVTCEGPGDAWAPGNTFLPPSDCHHVYRRTSRHEPGGTYEIIAITTWRVWWWINGDEDGELEIEVGSTLDYQVDEIQVLSR</sequence>
<evidence type="ECO:0008006" key="3">
    <source>
        <dbReference type="Google" id="ProtNLM"/>
    </source>
</evidence>
<organism evidence="1 2">
    <name type="scientific">Natronosporangium hydrolyticum</name>
    <dbReference type="NCBI Taxonomy" id="2811111"/>
    <lineage>
        <taxon>Bacteria</taxon>
        <taxon>Bacillati</taxon>
        <taxon>Actinomycetota</taxon>
        <taxon>Actinomycetes</taxon>
        <taxon>Micromonosporales</taxon>
        <taxon>Micromonosporaceae</taxon>
        <taxon>Natronosporangium</taxon>
    </lineage>
</organism>
<proteinExistence type="predicted"/>
<evidence type="ECO:0000313" key="1">
    <source>
        <dbReference type="EMBL" id="QSB14916.1"/>
    </source>
</evidence>
<dbReference type="AlphaFoldDB" id="A0A895YJY1"/>
<dbReference type="Proteomes" id="UP000662857">
    <property type="component" value="Chromosome"/>
</dbReference>
<dbReference type="RefSeq" id="WP_239677079.1">
    <property type="nucleotide sequence ID" value="NZ_CP070499.1"/>
</dbReference>
<gene>
    <name evidence="1" type="ORF">JQS43_00525</name>
</gene>
<protein>
    <recommendedName>
        <fullName evidence="3">PKD domain-containing protein</fullName>
    </recommendedName>
</protein>
<dbReference type="KEGG" id="nhy:JQS43_00525"/>
<accession>A0A895YJY1</accession>
<keyword evidence="2" id="KW-1185">Reference proteome</keyword>
<reference evidence="1" key="1">
    <citation type="submission" date="2021-02" db="EMBL/GenBank/DDBJ databases">
        <title>Natrosporangium hydrolyticum gen. nov., sp. nov, a haloalkaliphilic actinobacterium from a soda solonchak soil.</title>
        <authorList>
            <person name="Sorokin D.Y."/>
            <person name="Khijniak T.V."/>
            <person name="Zakharycheva A.P."/>
            <person name="Boueva O.V."/>
            <person name="Ariskina E.V."/>
            <person name="Hahnke R.L."/>
            <person name="Bunk B."/>
            <person name="Sproer C."/>
            <person name="Schumann P."/>
            <person name="Evtushenko L.I."/>
            <person name="Kublanov I.V."/>
        </authorList>
    </citation>
    <scope>NUCLEOTIDE SEQUENCE</scope>
    <source>
        <strain evidence="1">DSM 106523</strain>
    </source>
</reference>
<evidence type="ECO:0000313" key="2">
    <source>
        <dbReference type="Proteomes" id="UP000662857"/>
    </source>
</evidence>
<name>A0A895YJY1_9ACTN</name>
<dbReference type="EMBL" id="CP070499">
    <property type="protein sequence ID" value="QSB14916.1"/>
    <property type="molecule type" value="Genomic_DNA"/>
</dbReference>